<keyword evidence="2" id="KW-1185">Reference proteome</keyword>
<sequence length="90" mass="9919">MAGPQAEFLTHAERPWTSATFEGTRHIVILAFRGRDAMERGEAFGSALPDHEFDIPGHLVADAAIASIERENGPSPQMRVEADFLLLRDC</sequence>
<accession>A0A0B1ZLM3</accession>
<dbReference type="EMBL" id="JTDI01000003">
    <property type="protein sequence ID" value="KHK92005.1"/>
    <property type="molecule type" value="Genomic_DNA"/>
</dbReference>
<evidence type="ECO:0000313" key="2">
    <source>
        <dbReference type="Proteomes" id="UP000031057"/>
    </source>
</evidence>
<proteinExistence type="predicted"/>
<organism evidence="1 2">
    <name type="scientific">Novosphingobium malaysiense</name>
    <dbReference type="NCBI Taxonomy" id="1348853"/>
    <lineage>
        <taxon>Bacteria</taxon>
        <taxon>Pseudomonadati</taxon>
        <taxon>Pseudomonadota</taxon>
        <taxon>Alphaproteobacteria</taxon>
        <taxon>Sphingomonadales</taxon>
        <taxon>Sphingomonadaceae</taxon>
        <taxon>Novosphingobium</taxon>
    </lineage>
</organism>
<dbReference type="AlphaFoldDB" id="A0A0B1ZLM3"/>
<protein>
    <submittedName>
        <fullName evidence="1">Uncharacterized protein</fullName>
    </submittedName>
</protein>
<comment type="caution">
    <text evidence="1">The sequence shown here is derived from an EMBL/GenBank/DDBJ whole genome shotgun (WGS) entry which is preliminary data.</text>
</comment>
<gene>
    <name evidence="1" type="ORF">LK12_12670</name>
</gene>
<evidence type="ECO:0000313" key="1">
    <source>
        <dbReference type="EMBL" id="KHK92005.1"/>
    </source>
</evidence>
<reference evidence="1 2" key="1">
    <citation type="submission" date="2014-10" db="EMBL/GenBank/DDBJ databases">
        <title>Genome sequence of Novosphingobium malaysiense MUSC 273(T).</title>
        <authorList>
            <person name="Lee L.-H."/>
        </authorList>
    </citation>
    <scope>NUCLEOTIDE SEQUENCE [LARGE SCALE GENOMIC DNA]</scope>
    <source>
        <strain evidence="1 2">MUSC 273</strain>
    </source>
</reference>
<name>A0A0B1ZLM3_9SPHN</name>
<dbReference type="STRING" id="1348853.LK12_12670"/>
<dbReference type="Proteomes" id="UP000031057">
    <property type="component" value="Unassembled WGS sequence"/>
</dbReference>